<dbReference type="Proteomes" id="UP000295598">
    <property type="component" value="Unassembled WGS sequence"/>
</dbReference>
<dbReference type="AlphaFoldDB" id="A0A4R4K585"/>
<protein>
    <submittedName>
        <fullName evidence="1">Uncharacterized protein</fullName>
    </submittedName>
</protein>
<proteinExistence type="predicted"/>
<sequence length="91" mass="10153">MTNLTSVKVSSVEFNYDVSPRVIVTVGTGAKYGIHWEDKVDEDKYMDYSLVIYNILLSAMANQELRISGTFVAAQSSSIDGMIKTLKIQKQ</sequence>
<gene>
    <name evidence="1" type="ORF">C5467_02505</name>
</gene>
<evidence type="ECO:0000313" key="1">
    <source>
        <dbReference type="EMBL" id="TDB62617.1"/>
    </source>
</evidence>
<dbReference type="EMBL" id="PUJY01000002">
    <property type="protein sequence ID" value="TDB62617.1"/>
    <property type="molecule type" value="Genomic_DNA"/>
</dbReference>
<dbReference type="RefSeq" id="WP_132352195.1">
    <property type="nucleotide sequence ID" value="NZ_CAWOJO010000002.1"/>
</dbReference>
<organism evidence="1 2">
    <name type="scientific">Photorhabdus khanii subsp. guanajuatensis</name>
    <dbReference type="NCBI Taxonomy" id="2100166"/>
    <lineage>
        <taxon>Bacteria</taxon>
        <taxon>Pseudomonadati</taxon>
        <taxon>Pseudomonadota</taxon>
        <taxon>Gammaproteobacteria</taxon>
        <taxon>Enterobacterales</taxon>
        <taxon>Morganellaceae</taxon>
        <taxon>Photorhabdus</taxon>
    </lineage>
</organism>
<comment type="caution">
    <text evidence="1">The sequence shown here is derived from an EMBL/GenBank/DDBJ whole genome shotgun (WGS) entry which is preliminary data.</text>
</comment>
<name>A0A4R4K585_9GAMM</name>
<accession>A0A4R4K585</accession>
<evidence type="ECO:0000313" key="2">
    <source>
        <dbReference type="Proteomes" id="UP000295598"/>
    </source>
</evidence>
<reference evidence="1 2" key="1">
    <citation type="journal article" date="2019" name="Int. J. Syst. Evol. Microbiol.">
        <title>Photorhabdus khanii subsp. guanajuatensis subsp. nov., isolated from Heterorhabditis atacamensis, and Photorhabdus luminescens subsp. mexicana subsp. nov., isolated from Heterorhabditis mexicana entomopathogenic nematodes.</title>
        <authorList>
            <person name="Machado R.A.R."/>
            <person name="Bruno P."/>
            <person name="Arce C.C.M."/>
            <person name="Liechti N."/>
            <person name="Kohler A."/>
            <person name="Bernal J."/>
            <person name="Bruggmann R."/>
            <person name="Turlings T.C.J."/>
        </authorList>
    </citation>
    <scope>NUCLEOTIDE SEQUENCE [LARGE SCALE GENOMIC DNA]</scope>
    <source>
        <strain evidence="1 2">MEX20-17</strain>
    </source>
</reference>